<dbReference type="Proteomes" id="UP000076532">
    <property type="component" value="Unassembled WGS sequence"/>
</dbReference>
<gene>
    <name evidence="2" type="ORF">FIBSPDRAFT_1046195</name>
</gene>
<keyword evidence="1" id="KW-0472">Membrane</keyword>
<keyword evidence="3" id="KW-1185">Reference proteome</keyword>
<proteinExistence type="predicted"/>
<protein>
    <recommendedName>
        <fullName evidence="4">Ubiquitin 3 binding protein But2 C-terminal domain-containing protein</fullName>
    </recommendedName>
</protein>
<dbReference type="AlphaFoldDB" id="A0A166H5S5"/>
<dbReference type="EMBL" id="KV417572">
    <property type="protein sequence ID" value="KZP18512.1"/>
    <property type="molecule type" value="Genomic_DNA"/>
</dbReference>
<dbReference type="OrthoDB" id="3171901at2759"/>
<name>A0A166H5S5_9AGAM</name>
<evidence type="ECO:0000256" key="1">
    <source>
        <dbReference type="SAM" id="Phobius"/>
    </source>
</evidence>
<sequence>MSFFEKDPEYEPLTAGEEEELGLPHPYAASKFEDTPADKPAILWTLFIIAFLCIANFVLYPATVSRTALYYQDENLPIIQSSPGLDQLSMGVTKYMFAEPTRIARVDSKAESALFTDSRMVTISSQDNALMTFTVPEGNGTTCELTFSRPPITVTSSLTGALKAVEIWELPSESLQVDFDRMEFSKDAEILVATLDLTKQAALVRSKKEFACSSGEEKIFELRCAACGVQYQATSGTRIGFQLRRQA</sequence>
<keyword evidence="1" id="KW-0812">Transmembrane</keyword>
<reference evidence="2 3" key="1">
    <citation type="journal article" date="2016" name="Mol. Biol. Evol.">
        <title>Comparative Genomics of Early-Diverging Mushroom-Forming Fungi Provides Insights into the Origins of Lignocellulose Decay Capabilities.</title>
        <authorList>
            <person name="Nagy L.G."/>
            <person name="Riley R."/>
            <person name="Tritt A."/>
            <person name="Adam C."/>
            <person name="Daum C."/>
            <person name="Floudas D."/>
            <person name="Sun H."/>
            <person name="Yadav J.S."/>
            <person name="Pangilinan J."/>
            <person name="Larsson K.H."/>
            <person name="Matsuura K."/>
            <person name="Barry K."/>
            <person name="Labutti K."/>
            <person name="Kuo R."/>
            <person name="Ohm R.A."/>
            <person name="Bhattacharya S.S."/>
            <person name="Shirouzu T."/>
            <person name="Yoshinaga Y."/>
            <person name="Martin F.M."/>
            <person name="Grigoriev I.V."/>
            <person name="Hibbett D.S."/>
        </authorList>
    </citation>
    <scope>NUCLEOTIDE SEQUENCE [LARGE SCALE GENOMIC DNA]</scope>
    <source>
        <strain evidence="2 3">CBS 109695</strain>
    </source>
</reference>
<evidence type="ECO:0000313" key="3">
    <source>
        <dbReference type="Proteomes" id="UP000076532"/>
    </source>
</evidence>
<keyword evidence="1" id="KW-1133">Transmembrane helix</keyword>
<evidence type="ECO:0000313" key="2">
    <source>
        <dbReference type="EMBL" id="KZP18512.1"/>
    </source>
</evidence>
<organism evidence="2 3">
    <name type="scientific">Athelia psychrophila</name>
    <dbReference type="NCBI Taxonomy" id="1759441"/>
    <lineage>
        <taxon>Eukaryota</taxon>
        <taxon>Fungi</taxon>
        <taxon>Dikarya</taxon>
        <taxon>Basidiomycota</taxon>
        <taxon>Agaricomycotina</taxon>
        <taxon>Agaricomycetes</taxon>
        <taxon>Agaricomycetidae</taxon>
        <taxon>Atheliales</taxon>
        <taxon>Atheliaceae</taxon>
        <taxon>Athelia</taxon>
    </lineage>
</organism>
<accession>A0A166H5S5</accession>
<evidence type="ECO:0008006" key="4">
    <source>
        <dbReference type="Google" id="ProtNLM"/>
    </source>
</evidence>
<feature type="transmembrane region" description="Helical" evidence="1">
    <location>
        <begin position="41"/>
        <end position="60"/>
    </location>
</feature>